<sequence length="133" mass="14386">MGAATDASPPRDAPGCSPCQREAFFIPGGKLGGHASGRAWGWLLSCCERSNVAAEQRGRARRSPVPPTPPPRMAGVPPHLPLDDEVIRTRSALNEALGKLQKCCQLGHKQEFWRGQMWVCVLGLPRSSCCPWG</sequence>
<evidence type="ECO:0000313" key="2">
    <source>
        <dbReference type="EMBL" id="KAF6410396.1"/>
    </source>
</evidence>
<dbReference type="Proteomes" id="UP000593571">
    <property type="component" value="Unassembled WGS sequence"/>
</dbReference>
<name>A0A7J8CHT1_ROUAE</name>
<comment type="caution">
    <text evidence="2">The sequence shown here is derived from an EMBL/GenBank/DDBJ whole genome shotgun (WGS) entry which is preliminary data.</text>
</comment>
<gene>
    <name evidence="2" type="ORF">HJG63_008957</name>
</gene>
<dbReference type="EMBL" id="JACASE010000014">
    <property type="protein sequence ID" value="KAF6410396.1"/>
    <property type="molecule type" value="Genomic_DNA"/>
</dbReference>
<organism evidence="2 3">
    <name type="scientific">Rousettus aegyptiacus</name>
    <name type="common">Egyptian fruit bat</name>
    <name type="synonym">Pteropus aegyptiacus</name>
    <dbReference type="NCBI Taxonomy" id="9407"/>
    <lineage>
        <taxon>Eukaryota</taxon>
        <taxon>Metazoa</taxon>
        <taxon>Chordata</taxon>
        <taxon>Craniata</taxon>
        <taxon>Vertebrata</taxon>
        <taxon>Euteleostomi</taxon>
        <taxon>Mammalia</taxon>
        <taxon>Eutheria</taxon>
        <taxon>Laurasiatheria</taxon>
        <taxon>Chiroptera</taxon>
        <taxon>Yinpterochiroptera</taxon>
        <taxon>Pteropodoidea</taxon>
        <taxon>Pteropodidae</taxon>
        <taxon>Rousettinae</taxon>
        <taxon>Rousettus</taxon>
    </lineage>
</organism>
<dbReference type="AlphaFoldDB" id="A0A7J8CHT1"/>
<reference evidence="2 3" key="1">
    <citation type="journal article" date="2020" name="Nature">
        <title>Six reference-quality genomes reveal evolution of bat adaptations.</title>
        <authorList>
            <person name="Jebb D."/>
            <person name="Huang Z."/>
            <person name="Pippel M."/>
            <person name="Hughes G.M."/>
            <person name="Lavrichenko K."/>
            <person name="Devanna P."/>
            <person name="Winkler S."/>
            <person name="Jermiin L.S."/>
            <person name="Skirmuntt E.C."/>
            <person name="Katzourakis A."/>
            <person name="Burkitt-Gray L."/>
            <person name="Ray D.A."/>
            <person name="Sullivan K.A.M."/>
            <person name="Roscito J.G."/>
            <person name="Kirilenko B.M."/>
            <person name="Davalos L.M."/>
            <person name="Corthals A.P."/>
            <person name="Power M.L."/>
            <person name="Jones G."/>
            <person name="Ransome R.D."/>
            <person name="Dechmann D.K.N."/>
            <person name="Locatelli A.G."/>
            <person name="Puechmaille S.J."/>
            <person name="Fedrigo O."/>
            <person name="Jarvis E.D."/>
            <person name="Hiller M."/>
            <person name="Vernes S.C."/>
            <person name="Myers E.W."/>
            <person name="Teeling E.C."/>
        </authorList>
    </citation>
    <scope>NUCLEOTIDE SEQUENCE [LARGE SCALE GENOMIC DNA]</scope>
    <source>
        <strain evidence="2">MRouAeg1</strain>
        <tissue evidence="2">Muscle</tissue>
    </source>
</reference>
<evidence type="ECO:0000313" key="3">
    <source>
        <dbReference type="Proteomes" id="UP000593571"/>
    </source>
</evidence>
<evidence type="ECO:0000256" key="1">
    <source>
        <dbReference type="SAM" id="MobiDB-lite"/>
    </source>
</evidence>
<feature type="region of interest" description="Disordered" evidence="1">
    <location>
        <begin position="53"/>
        <end position="81"/>
    </location>
</feature>
<proteinExistence type="predicted"/>
<protein>
    <submittedName>
        <fullName evidence="2">Uncharacterized protein</fullName>
    </submittedName>
</protein>
<keyword evidence="3" id="KW-1185">Reference proteome</keyword>
<accession>A0A7J8CHT1</accession>